<dbReference type="Proteomes" id="UP000823775">
    <property type="component" value="Unassembled WGS sequence"/>
</dbReference>
<organism evidence="1 2">
    <name type="scientific">Datura stramonium</name>
    <name type="common">Jimsonweed</name>
    <name type="synonym">Common thornapple</name>
    <dbReference type="NCBI Taxonomy" id="4076"/>
    <lineage>
        <taxon>Eukaryota</taxon>
        <taxon>Viridiplantae</taxon>
        <taxon>Streptophyta</taxon>
        <taxon>Embryophyta</taxon>
        <taxon>Tracheophyta</taxon>
        <taxon>Spermatophyta</taxon>
        <taxon>Magnoliopsida</taxon>
        <taxon>eudicotyledons</taxon>
        <taxon>Gunneridae</taxon>
        <taxon>Pentapetalae</taxon>
        <taxon>asterids</taxon>
        <taxon>lamiids</taxon>
        <taxon>Solanales</taxon>
        <taxon>Solanaceae</taxon>
        <taxon>Solanoideae</taxon>
        <taxon>Datureae</taxon>
        <taxon>Datura</taxon>
    </lineage>
</organism>
<comment type="caution">
    <text evidence="1">The sequence shown here is derived from an EMBL/GenBank/DDBJ whole genome shotgun (WGS) entry which is preliminary data.</text>
</comment>
<dbReference type="EMBL" id="JACEIK010004889">
    <property type="protein sequence ID" value="MCD9646680.1"/>
    <property type="molecule type" value="Genomic_DNA"/>
</dbReference>
<protein>
    <submittedName>
        <fullName evidence="1">Uncharacterized protein</fullName>
    </submittedName>
</protein>
<evidence type="ECO:0000313" key="2">
    <source>
        <dbReference type="Proteomes" id="UP000823775"/>
    </source>
</evidence>
<keyword evidence="2" id="KW-1185">Reference proteome</keyword>
<sequence>MLYKVALNPSLGPCQDLGGLGGKEDEEALTEQIINPDVEGNEESPEDLRFLLKAPKADGFFAVLERKGDRMVAMVVLST</sequence>
<evidence type="ECO:0000313" key="1">
    <source>
        <dbReference type="EMBL" id="MCD9646680.1"/>
    </source>
</evidence>
<accession>A0ABS8VL95</accession>
<gene>
    <name evidence="1" type="ORF">HAX54_036708</name>
</gene>
<proteinExistence type="predicted"/>
<name>A0ABS8VL95_DATST</name>
<reference evidence="1 2" key="1">
    <citation type="journal article" date="2021" name="BMC Genomics">
        <title>Datura genome reveals duplications of psychoactive alkaloid biosynthetic genes and high mutation rate following tissue culture.</title>
        <authorList>
            <person name="Rajewski A."/>
            <person name="Carter-House D."/>
            <person name="Stajich J."/>
            <person name="Litt A."/>
        </authorList>
    </citation>
    <scope>NUCLEOTIDE SEQUENCE [LARGE SCALE GENOMIC DNA]</scope>
    <source>
        <strain evidence="1">AR-01</strain>
    </source>
</reference>